<dbReference type="Gene3D" id="1.10.10.10">
    <property type="entry name" value="Winged helix-like DNA-binding domain superfamily/Winged helix DNA-binding domain"/>
    <property type="match status" value="1"/>
</dbReference>
<dbReference type="Pfam" id="PF00196">
    <property type="entry name" value="GerE"/>
    <property type="match status" value="1"/>
</dbReference>
<dbReference type="GO" id="GO:0003677">
    <property type="term" value="F:DNA binding"/>
    <property type="evidence" value="ECO:0007669"/>
    <property type="project" value="UniProtKB-KW"/>
</dbReference>
<dbReference type="EMBL" id="CADCVO010000157">
    <property type="protein sequence ID" value="CAA9478791.1"/>
    <property type="molecule type" value="Genomic_DNA"/>
</dbReference>
<evidence type="ECO:0000313" key="6">
    <source>
        <dbReference type="EMBL" id="CAA9478791.1"/>
    </source>
</evidence>
<feature type="region of interest" description="Disordered" evidence="4">
    <location>
        <begin position="1"/>
        <end position="22"/>
    </location>
</feature>
<evidence type="ECO:0000256" key="2">
    <source>
        <dbReference type="ARBA" id="ARBA00023125"/>
    </source>
</evidence>
<dbReference type="SUPFAM" id="SSF48452">
    <property type="entry name" value="TPR-like"/>
    <property type="match status" value="1"/>
</dbReference>
<organism evidence="6">
    <name type="scientific">uncultured Solirubrobacteraceae bacterium</name>
    <dbReference type="NCBI Taxonomy" id="1162706"/>
    <lineage>
        <taxon>Bacteria</taxon>
        <taxon>Bacillati</taxon>
        <taxon>Actinomycetota</taxon>
        <taxon>Thermoleophilia</taxon>
        <taxon>Solirubrobacterales</taxon>
        <taxon>Solirubrobacteraceae</taxon>
        <taxon>environmental samples</taxon>
    </lineage>
</organism>
<dbReference type="SUPFAM" id="SSF46894">
    <property type="entry name" value="C-terminal effector domain of the bipartite response regulators"/>
    <property type="match status" value="1"/>
</dbReference>
<evidence type="ECO:0000256" key="3">
    <source>
        <dbReference type="ARBA" id="ARBA00023163"/>
    </source>
</evidence>
<dbReference type="InterPro" id="IPR059106">
    <property type="entry name" value="WHD_MalT"/>
</dbReference>
<dbReference type="GO" id="GO:0006355">
    <property type="term" value="P:regulation of DNA-templated transcription"/>
    <property type="evidence" value="ECO:0007669"/>
    <property type="project" value="InterPro"/>
</dbReference>
<dbReference type="Pfam" id="PF13191">
    <property type="entry name" value="AAA_16"/>
    <property type="match status" value="1"/>
</dbReference>
<proteinExistence type="predicted"/>
<dbReference type="AlphaFoldDB" id="A0A6J4RPR0"/>
<sequence length="746" mass="81034">MSSRGPGTVLLTTKLAPPTPRAGAVPRRDLLARLDAGLEARLTVVVAAAGWGKSTLLAQWMAESGRARFAWVSLDEHDDDPGRFWLYVVAALQRAEPERLGELLELVREPGVAVAEEVLPLLVNGLAGLERPLVLVLDDFHSIRDEAIHTTLGYLLDRLPAGAHVAVAGRTEPPLRLGRRRALGDLSEIRGDRLAFSRSETESLLNGVHGLGLMPDQVARVQERVEGWAAGLQLAALSLKDGPDHAAILDGPNAGRKDFLLDFLWEEVVLRQDRETRHVLMRTAILTRLCGPLCDAVTERPGTAAILADLARANLFTVALDDTGTWYRYHHLFGELLARRLVRLAPDLVPDLHRRASSWYAAEGMMLEAIDHAISAGDVHYAADEIHRHWDALYSEGHAATLLRWLERLPRDVVVGNPALGLLGAGMARVLGRLEDAERWLATAEQAPDRATPNSLGSTVRSSVLLVRSAHAGALGRIPEAVDRARDAVAIEAATGGPALLRAEYFLGSQLFWSDDPGESEELLRRFLREAREPPVRVCWALALLSLLATDRGGAREGEELARRAVELSVQHNLEQHSPNAMTRVALAMALLALGDDAAAHAESRRGLTMANRGRDVAEITHALLALGLARARVGATADAADALVRVRELLASREVPRCARLAGGLQAELGSEPVQLPEVALGEPLTDAELRVLRLLPTDLTYGDLAGVLFLSKNTVRTHAQRIRRKLGASSRTETVVRARELGLL</sequence>
<dbReference type="SMART" id="SM00421">
    <property type="entry name" value="HTH_LUXR"/>
    <property type="match status" value="1"/>
</dbReference>
<dbReference type="Gene3D" id="1.25.40.10">
    <property type="entry name" value="Tetratricopeptide repeat domain"/>
    <property type="match status" value="1"/>
</dbReference>
<evidence type="ECO:0000256" key="1">
    <source>
        <dbReference type="ARBA" id="ARBA00023015"/>
    </source>
</evidence>
<name>A0A6J4RPR0_9ACTN</name>
<keyword evidence="2" id="KW-0238">DNA-binding</keyword>
<dbReference type="InterPro" id="IPR027417">
    <property type="entry name" value="P-loop_NTPase"/>
</dbReference>
<dbReference type="InterPro" id="IPR016032">
    <property type="entry name" value="Sig_transdc_resp-reg_C-effctor"/>
</dbReference>
<keyword evidence="1" id="KW-0805">Transcription regulation</keyword>
<gene>
    <name evidence="6" type="ORF">AVDCRST_MAG13-1039</name>
</gene>
<protein>
    <submittedName>
        <fullName evidence="6">Transcriptional activator of maltose regulon, MalT</fullName>
    </submittedName>
</protein>
<evidence type="ECO:0000256" key="4">
    <source>
        <dbReference type="SAM" id="MobiDB-lite"/>
    </source>
</evidence>
<dbReference type="PANTHER" id="PTHR44688:SF16">
    <property type="entry name" value="DNA-BINDING TRANSCRIPTIONAL ACTIVATOR DEVR_DOSR"/>
    <property type="match status" value="1"/>
</dbReference>
<dbReference type="PROSITE" id="PS50043">
    <property type="entry name" value="HTH_LUXR_2"/>
    <property type="match status" value="1"/>
</dbReference>
<accession>A0A6J4RPR0</accession>
<keyword evidence="3" id="KW-0804">Transcription</keyword>
<dbReference type="Pfam" id="PF25873">
    <property type="entry name" value="WHD_MalT"/>
    <property type="match status" value="1"/>
</dbReference>
<dbReference type="InterPro" id="IPR036388">
    <property type="entry name" value="WH-like_DNA-bd_sf"/>
</dbReference>
<evidence type="ECO:0000259" key="5">
    <source>
        <dbReference type="PROSITE" id="PS50043"/>
    </source>
</evidence>
<dbReference type="InterPro" id="IPR000792">
    <property type="entry name" value="Tscrpt_reg_LuxR_C"/>
</dbReference>
<feature type="domain" description="HTH luxR-type" evidence="5">
    <location>
        <begin position="679"/>
        <end position="744"/>
    </location>
</feature>
<dbReference type="InterPro" id="IPR041664">
    <property type="entry name" value="AAA_16"/>
</dbReference>
<reference evidence="6" key="1">
    <citation type="submission" date="2020-02" db="EMBL/GenBank/DDBJ databases">
        <authorList>
            <person name="Meier V. D."/>
        </authorList>
    </citation>
    <scope>NUCLEOTIDE SEQUENCE</scope>
    <source>
        <strain evidence="6">AVDCRST_MAG13</strain>
    </source>
</reference>
<dbReference type="PANTHER" id="PTHR44688">
    <property type="entry name" value="DNA-BINDING TRANSCRIPTIONAL ACTIVATOR DEVR_DOSR"/>
    <property type="match status" value="1"/>
</dbReference>
<dbReference type="SUPFAM" id="SSF52540">
    <property type="entry name" value="P-loop containing nucleoside triphosphate hydrolases"/>
    <property type="match status" value="1"/>
</dbReference>
<dbReference type="CDD" id="cd06170">
    <property type="entry name" value="LuxR_C_like"/>
    <property type="match status" value="1"/>
</dbReference>
<dbReference type="InterPro" id="IPR011990">
    <property type="entry name" value="TPR-like_helical_dom_sf"/>
</dbReference>
<dbReference type="Gene3D" id="3.40.50.300">
    <property type="entry name" value="P-loop containing nucleotide triphosphate hydrolases"/>
    <property type="match status" value="1"/>
</dbReference>